<protein>
    <recommendedName>
        <fullName evidence="3">Minor tail protein</fullName>
    </recommendedName>
</protein>
<dbReference type="Proteomes" id="UP000515854">
    <property type="component" value="Genome"/>
</dbReference>
<gene>
    <name evidence="1" type="primary">26</name>
    <name evidence="1" type="ORF">SEA_MRMIYAGI_26</name>
</gene>
<name>A0A7G8LPR9_9CAUD</name>
<evidence type="ECO:0000313" key="1">
    <source>
        <dbReference type="EMBL" id="QNJ59241.1"/>
    </source>
</evidence>
<organism evidence="1 2">
    <name type="scientific">Mycobacterium phage MrMiyagi</name>
    <dbReference type="NCBI Taxonomy" id="2762395"/>
    <lineage>
        <taxon>Viruses</taxon>
        <taxon>Duplodnaviria</taxon>
        <taxon>Heunggongvirae</taxon>
        <taxon>Uroviricota</taxon>
        <taxon>Caudoviricetes</taxon>
        <taxon>Fowlmouthvirus</taxon>
        <taxon>Fowlmouthvirus fowlmouth</taxon>
    </lineage>
</organism>
<dbReference type="EMBL" id="MT776806">
    <property type="protein sequence ID" value="QNJ59241.1"/>
    <property type="molecule type" value="Genomic_DNA"/>
</dbReference>
<evidence type="ECO:0008006" key="3">
    <source>
        <dbReference type="Google" id="ProtNLM"/>
    </source>
</evidence>
<accession>A0A7G8LPR9</accession>
<reference evidence="1 2" key="1">
    <citation type="submission" date="2020-07" db="EMBL/GenBank/DDBJ databases">
        <authorList>
            <person name="Baliraine F.N."/>
            <person name="Frederick G.D."/>
            <person name="Mills R.B."/>
            <person name="Woodruff J.W."/>
            <person name="Richardson W.J."/>
            <person name="Garlena R.A."/>
            <person name="Russell D.A."/>
            <person name="Pope W.H."/>
            <person name="Jacobs-Sera D."/>
            <person name="Hatfull G.F."/>
        </authorList>
    </citation>
    <scope>NUCLEOTIDE SEQUENCE [LARGE SCALE GENOMIC DNA]</scope>
</reference>
<evidence type="ECO:0000313" key="2">
    <source>
        <dbReference type="Proteomes" id="UP000515854"/>
    </source>
</evidence>
<proteinExistence type="predicted"/>
<sequence length="544" mass="56101">MTEIGWWAEIFALLEAKGQNPTAQFNGQSALAGAIKADLKPAVAVIDSYLRPEGEIEAKFQQVIASLNGYEKPSGSIEVETQPATASLEGTQSSSGALISQMQLPVASLDGKQIQRGSIEAALKAAKAELAGSQAQRGTVAGLLRKAVASFNGQSVSPNPVTFDTIGAFGGDTTGAPSCSINPSSGSTVFVLAVLGGGSLLTATYAGSISMRLLGRAVFDGASISVYVLRNVVGGSATITTTKTGFAWGEAVAISYKNVEDIRPPKTVVGSGTSCAQAVGALPSGSTLQAFSTGSSSTNFTSVTGGTNRATDNSSFVRTTVNEASSPLTVSAAFASSKAWAGIEVQMSSAVRSNPYLRDTSGQPTRNGGSTTVSVNAEVNDWIFLDIHQDRPGFPSSVTLDGVAMVLVEEQLFTNSTANAWVRRYRSATKVSSPGTKTASIVSTGSGWWTPVIYAVSKVGSFTTIKATGTSSTPTHAITCGADDFIIQTFAMQNLPVSSYAGANIYDGMGGNQAHTFVQIADESTTFQVSGTVNWASIATVFSP</sequence>